<evidence type="ECO:0000313" key="6">
    <source>
        <dbReference type="Proteomes" id="UP000275069"/>
    </source>
</evidence>
<evidence type="ECO:0000256" key="3">
    <source>
        <dbReference type="ARBA" id="ARBA00023163"/>
    </source>
</evidence>
<feature type="domain" description="HTH luxR-type" evidence="4">
    <location>
        <begin position="177"/>
        <end position="242"/>
    </location>
</feature>
<organism evidence="5 6">
    <name type="scientific">Gryllotalpicola protaetiae</name>
    <dbReference type="NCBI Taxonomy" id="2419771"/>
    <lineage>
        <taxon>Bacteria</taxon>
        <taxon>Bacillati</taxon>
        <taxon>Actinomycetota</taxon>
        <taxon>Actinomycetes</taxon>
        <taxon>Micrococcales</taxon>
        <taxon>Microbacteriaceae</taxon>
        <taxon>Gryllotalpicola</taxon>
    </lineage>
</organism>
<name>A0A387BF06_9MICO</name>
<evidence type="ECO:0000259" key="4">
    <source>
        <dbReference type="PROSITE" id="PS50043"/>
    </source>
</evidence>
<evidence type="ECO:0000256" key="2">
    <source>
        <dbReference type="ARBA" id="ARBA00023125"/>
    </source>
</evidence>
<proteinExistence type="predicted"/>
<dbReference type="OrthoDB" id="3197423at2"/>
<sequence length="260" mass="28546">MTDVLNRVLGLSYDLEGSWLSADRASVVAGALRRLVQADSAGALEGDGAMRQVAVWSDTPVLTSDSVLVPLMDTFFEHPMLIAFVADRMSVAPRRLSDIVPGRAWLEHRVYRELFVPMGMKHQLAIPLRPMPGTVWAGWVLNRAESDFTDAEMGVAAAVQPLVAAFDTFKATQRGPASAAESPLTGRETAVLHLLAEGLTATQIGFVLRISPRTVRKHVEHIYEKLDCHDRVQAIRIAQRRGLIGEEHDVTQHDVVLARG</sequence>
<dbReference type="RefSeq" id="WP_120788027.1">
    <property type="nucleotide sequence ID" value="NZ_CP032624.1"/>
</dbReference>
<dbReference type="AlphaFoldDB" id="A0A387BF06"/>
<keyword evidence="1" id="KW-0805">Transcription regulation</keyword>
<dbReference type="CDD" id="cd06170">
    <property type="entry name" value="LuxR_C_like"/>
    <property type="match status" value="1"/>
</dbReference>
<dbReference type="Gene3D" id="1.10.10.10">
    <property type="entry name" value="Winged helix-like DNA-binding domain superfamily/Winged helix DNA-binding domain"/>
    <property type="match status" value="1"/>
</dbReference>
<gene>
    <name evidence="5" type="ORF">D7I44_02425</name>
</gene>
<keyword evidence="2 5" id="KW-0238">DNA-binding</keyword>
<protein>
    <submittedName>
        <fullName evidence="5">DNA-binding response regulator</fullName>
    </submittedName>
</protein>
<evidence type="ECO:0000256" key="1">
    <source>
        <dbReference type="ARBA" id="ARBA00023015"/>
    </source>
</evidence>
<accession>A0A387BF06</accession>
<dbReference type="Pfam" id="PF00196">
    <property type="entry name" value="GerE"/>
    <property type="match status" value="1"/>
</dbReference>
<dbReference type="Proteomes" id="UP000275069">
    <property type="component" value="Chromosome"/>
</dbReference>
<dbReference type="PANTHER" id="PTHR44688">
    <property type="entry name" value="DNA-BINDING TRANSCRIPTIONAL ACTIVATOR DEVR_DOSR"/>
    <property type="match status" value="1"/>
</dbReference>
<keyword evidence="3" id="KW-0804">Transcription</keyword>
<dbReference type="KEGG" id="gry:D7I44_02425"/>
<evidence type="ECO:0000313" key="5">
    <source>
        <dbReference type="EMBL" id="AYG02493.1"/>
    </source>
</evidence>
<dbReference type="SMART" id="SM00421">
    <property type="entry name" value="HTH_LUXR"/>
    <property type="match status" value="1"/>
</dbReference>
<dbReference type="InterPro" id="IPR036388">
    <property type="entry name" value="WH-like_DNA-bd_sf"/>
</dbReference>
<dbReference type="GO" id="GO:0003677">
    <property type="term" value="F:DNA binding"/>
    <property type="evidence" value="ECO:0007669"/>
    <property type="project" value="UniProtKB-KW"/>
</dbReference>
<dbReference type="PROSITE" id="PS00622">
    <property type="entry name" value="HTH_LUXR_1"/>
    <property type="match status" value="1"/>
</dbReference>
<dbReference type="InterPro" id="IPR016032">
    <property type="entry name" value="Sig_transdc_resp-reg_C-effctor"/>
</dbReference>
<dbReference type="SUPFAM" id="SSF46894">
    <property type="entry name" value="C-terminal effector domain of the bipartite response regulators"/>
    <property type="match status" value="1"/>
</dbReference>
<dbReference type="PANTHER" id="PTHR44688:SF16">
    <property type="entry name" value="DNA-BINDING TRANSCRIPTIONAL ACTIVATOR DEVR_DOSR"/>
    <property type="match status" value="1"/>
</dbReference>
<dbReference type="EMBL" id="CP032624">
    <property type="protein sequence ID" value="AYG02493.1"/>
    <property type="molecule type" value="Genomic_DNA"/>
</dbReference>
<dbReference type="PRINTS" id="PR00038">
    <property type="entry name" value="HTHLUXR"/>
</dbReference>
<keyword evidence="6" id="KW-1185">Reference proteome</keyword>
<reference evidence="5 6" key="1">
    <citation type="submission" date="2018-09" db="EMBL/GenBank/DDBJ databases">
        <title>Genome sequencing of strain 2DFW10M-5.</title>
        <authorList>
            <person name="Heo J."/>
            <person name="Kim S.-J."/>
            <person name="Kwon S.-W."/>
        </authorList>
    </citation>
    <scope>NUCLEOTIDE SEQUENCE [LARGE SCALE GENOMIC DNA]</scope>
    <source>
        <strain evidence="5 6">2DFW10M-5</strain>
    </source>
</reference>
<dbReference type="PROSITE" id="PS50043">
    <property type="entry name" value="HTH_LUXR_2"/>
    <property type="match status" value="1"/>
</dbReference>
<dbReference type="GO" id="GO:0006355">
    <property type="term" value="P:regulation of DNA-templated transcription"/>
    <property type="evidence" value="ECO:0007669"/>
    <property type="project" value="InterPro"/>
</dbReference>
<dbReference type="InterPro" id="IPR000792">
    <property type="entry name" value="Tscrpt_reg_LuxR_C"/>
</dbReference>